<sequence>MPIYNDTRHKVFISYYHYDDQWYKNRFEELFGNVLINKSVMDGDINTDLSTDYIKRLIQSGYLTDTSVLAVLVGPNTWKRKHVDWEISAALSKKVGGYSGLVGILLPEFPLSNNRYNYDDLPPRLADNVKSGYAEIYTWNDACSSSTTIKSIIETAFNNRVNKAHLIDNTRTQYVNNRG</sequence>
<dbReference type="eggNOG" id="ENOG5030DRP">
    <property type="taxonomic scope" value="Bacteria"/>
</dbReference>
<dbReference type="InterPro" id="IPR015032">
    <property type="entry name" value="ThsB__TIR-like_domain"/>
</dbReference>
<evidence type="ECO:0000313" key="2">
    <source>
        <dbReference type="EMBL" id="EGD46165.1"/>
    </source>
</evidence>
<reference evidence="2" key="1">
    <citation type="submission" date="2009-07" db="EMBL/GenBank/DDBJ databases">
        <authorList>
            <consortium name="US DOE Joint Genome Institute (JGI-PGF)"/>
            <person name="Lucas S."/>
            <person name="Copeland A."/>
            <person name="Lapidus A."/>
            <person name="Glavina del Rio T."/>
            <person name="Tice H."/>
            <person name="Bruce D."/>
            <person name="Goodwin L."/>
            <person name="Pitluck S."/>
            <person name="Larimer F."/>
            <person name="Land M.L."/>
            <person name="Mouttaki H."/>
            <person name="He Z."/>
            <person name="Zhou J."/>
            <person name="Hemme C.L."/>
        </authorList>
    </citation>
    <scope>NUCLEOTIDE SEQUENCE [LARGE SCALE GENOMIC DNA]</scope>
    <source>
        <strain evidence="2">DSM 2782</strain>
    </source>
</reference>
<feature type="domain" description="Thoeris protein ThsB TIR-like" evidence="1">
    <location>
        <begin position="12"/>
        <end position="105"/>
    </location>
</feature>
<reference evidence="2" key="2">
    <citation type="submission" date="2011-01" db="EMBL/GenBank/DDBJ databases">
        <title>The Non-contiguous Finished genome of Clostridium papyrosolvens.</title>
        <authorList>
            <person name="Lucas S."/>
            <person name="Copeland A."/>
            <person name="Lapidus A."/>
            <person name="Cheng J.-F."/>
            <person name="Goodwin L."/>
            <person name="Pitluck S."/>
            <person name="Misra M."/>
            <person name="Chertkov O."/>
            <person name="Detter J.C."/>
            <person name="Han C."/>
            <person name="Tapia R."/>
            <person name="Land M."/>
            <person name="Hauser L."/>
            <person name="Kyrpides N."/>
            <person name="Ivanova N."/>
            <person name="Pagani I."/>
            <person name="Mouttaki H."/>
            <person name="He Z."/>
            <person name="Zhou J."/>
            <person name="Hemme C.L."/>
            <person name="Woyke T."/>
        </authorList>
    </citation>
    <scope>NUCLEOTIDE SEQUENCE [LARGE SCALE GENOMIC DNA]</scope>
    <source>
        <strain evidence="2">DSM 2782</strain>
    </source>
</reference>
<proteinExistence type="predicted"/>
<comment type="caution">
    <text evidence="2">The sequence shown here is derived from an EMBL/GenBank/DDBJ whole genome shotgun (WGS) entry which is preliminary data.</text>
</comment>
<organism evidence="2 3">
    <name type="scientific">Ruminiclostridium papyrosolvens DSM 2782</name>
    <dbReference type="NCBI Taxonomy" id="588581"/>
    <lineage>
        <taxon>Bacteria</taxon>
        <taxon>Bacillati</taxon>
        <taxon>Bacillota</taxon>
        <taxon>Clostridia</taxon>
        <taxon>Eubacteriales</taxon>
        <taxon>Oscillospiraceae</taxon>
        <taxon>Ruminiclostridium</taxon>
    </lineage>
</organism>
<evidence type="ECO:0000259" key="1">
    <source>
        <dbReference type="Pfam" id="PF08937"/>
    </source>
</evidence>
<name>F1THG2_9FIRM</name>
<keyword evidence="3" id="KW-1185">Reference proteome</keyword>
<accession>F1THG2</accession>
<dbReference type="STRING" id="588581.Cpap_0459"/>
<dbReference type="AlphaFoldDB" id="F1THG2"/>
<dbReference type="EMBL" id="ACXX02000016">
    <property type="protein sequence ID" value="EGD46165.1"/>
    <property type="molecule type" value="Genomic_DNA"/>
</dbReference>
<dbReference type="Proteomes" id="UP000003860">
    <property type="component" value="Unassembled WGS sequence"/>
</dbReference>
<evidence type="ECO:0000313" key="3">
    <source>
        <dbReference type="Proteomes" id="UP000003860"/>
    </source>
</evidence>
<protein>
    <recommendedName>
        <fullName evidence="1">Thoeris protein ThsB TIR-like domain-containing protein</fullName>
    </recommendedName>
</protein>
<dbReference type="Pfam" id="PF08937">
    <property type="entry name" value="ThsB_TIR"/>
    <property type="match status" value="1"/>
</dbReference>
<dbReference type="OrthoDB" id="9811746at2"/>
<gene>
    <name evidence="2" type="ORF">Cpap_0459</name>
</gene>
<dbReference type="RefSeq" id="WP_004621862.1">
    <property type="nucleotide sequence ID" value="NZ_ACXX02000016.1"/>
</dbReference>